<dbReference type="EC" id="2.4.2.9" evidence="4"/>
<keyword evidence="7" id="KW-0808">Transferase</keyword>
<evidence type="ECO:0000256" key="7">
    <source>
        <dbReference type="ARBA" id="ARBA00022679"/>
    </source>
</evidence>
<evidence type="ECO:0000256" key="8">
    <source>
        <dbReference type="ARBA" id="ARBA00022741"/>
    </source>
</evidence>
<dbReference type="FunFam" id="3.40.50.2020:FF:000023">
    <property type="entry name" value="Probable uracil phosphoribosyltransferase"/>
    <property type="match status" value="1"/>
</dbReference>
<dbReference type="GO" id="GO:0004845">
    <property type="term" value="F:uracil phosphoribosyltransferase activity"/>
    <property type="evidence" value="ECO:0007669"/>
    <property type="project" value="UniProtKB-EC"/>
</dbReference>
<dbReference type="SUPFAM" id="SSF53271">
    <property type="entry name" value="PRTase-like"/>
    <property type="match status" value="1"/>
</dbReference>
<dbReference type="EMBL" id="VLTM01000096">
    <property type="protein sequence ID" value="KAA0153776.1"/>
    <property type="molecule type" value="Genomic_DNA"/>
</dbReference>
<sequence length="247" mass="25997">MAAIRRTFARAAGALAASACVAGSVAKTEAQEPVVLRSAASRALFSVIRAEGTAPAEFSEHSDRLFGLLVEETLATLPGVVPKTVRTPCGDYDGLAPLPAKDVAVVSIMRAGDGLAEAFRRVLRGVAVGRILIQRDEASVDKRAKLYYSKLPKDIASKKAVVLADPMLATGGSLVRAVGVLLAAGVREDRIVVVNVVSAPEGLANLRRAHPDLRIVTGAVDAKLNEQRYIVPGLGDFGDRYYGTVNP</sequence>
<feature type="domain" description="Phosphoribosyltransferase" evidence="11">
    <location>
        <begin position="38"/>
        <end position="244"/>
    </location>
</feature>
<dbReference type="GO" id="GO:0008655">
    <property type="term" value="P:pyrimidine-containing compound salvage"/>
    <property type="evidence" value="ECO:0007669"/>
    <property type="project" value="UniProtKB-ARBA"/>
</dbReference>
<proteinExistence type="inferred from homology"/>
<dbReference type="GO" id="GO:0005525">
    <property type="term" value="F:GTP binding"/>
    <property type="evidence" value="ECO:0007669"/>
    <property type="project" value="UniProtKB-KW"/>
</dbReference>
<dbReference type="NCBIfam" id="NF001097">
    <property type="entry name" value="PRK00129.1"/>
    <property type="match status" value="1"/>
</dbReference>
<keyword evidence="5" id="KW-0021">Allosteric enzyme</keyword>
<accession>A0A5A8CL10</accession>
<evidence type="ECO:0000313" key="12">
    <source>
        <dbReference type="EMBL" id="KAA0153776.1"/>
    </source>
</evidence>
<evidence type="ECO:0000256" key="3">
    <source>
        <dbReference type="ARBA" id="ARBA00009516"/>
    </source>
</evidence>
<evidence type="ECO:0000256" key="4">
    <source>
        <dbReference type="ARBA" id="ARBA00011894"/>
    </source>
</evidence>
<keyword evidence="6" id="KW-0328">Glycosyltransferase</keyword>
<evidence type="ECO:0000256" key="2">
    <source>
        <dbReference type="ARBA" id="ARBA00005180"/>
    </source>
</evidence>
<evidence type="ECO:0000256" key="6">
    <source>
        <dbReference type="ARBA" id="ARBA00022676"/>
    </source>
</evidence>
<dbReference type="Pfam" id="PF14681">
    <property type="entry name" value="UPRTase"/>
    <property type="match status" value="1"/>
</dbReference>
<feature type="signal peptide" evidence="10">
    <location>
        <begin position="1"/>
        <end position="30"/>
    </location>
</feature>
<evidence type="ECO:0000256" key="5">
    <source>
        <dbReference type="ARBA" id="ARBA00022533"/>
    </source>
</evidence>
<dbReference type="Proteomes" id="UP000325113">
    <property type="component" value="Unassembled WGS sequence"/>
</dbReference>
<keyword evidence="9" id="KW-0342">GTP-binding</keyword>
<comment type="cofactor">
    <cofactor evidence="1">
        <name>Mg(2+)</name>
        <dbReference type="ChEBI" id="CHEBI:18420"/>
    </cofactor>
</comment>
<dbReference type="InterPro" id="IPR000836">
    <property type="entry name" value="PRTase_dom"/>
</dbReference>
<reference evidence="12 13" key="1">
    <citation type="submission" date="2019-07" db="EMBL/GenBank/DDBJ databases">
        <title>Genomes of Cafeteria roenbergensis.</title>
        <authorList>
            <person name="Fischer M.G."/>
            <person name="Hackl T."/>
            <person name="Roman M."/>
        </authorList>
    </citation>
    <scope>NUCLEOTIDE SEQUENCE [LARGE SCALE GENOMIC DNA]</scope>
    <source>
        <strain evidence="12 13">Cflag</strain>
    </source>
</reference>
<dbReference type="AlphaFoldDB" id="A0A5A8CL10"/>
<feature type="chain" id="PRO_5022720064" description="uracil phosphoribosyltransferase" evidence="10">
    <location>
        <begin position="31"/>
        <end position="247"/>
    </location>
</feature>
<comment type="similarity">
    <text evidence="3">Belongs to the UPRTase family.</text>
</comment>
<comment type="caution">
    <text evidence="12">The sequence shown here is derived from an EMBL/GenBank/DDBJ whole genome shotgun (WGS) entry which is preliminary data.</text>
</comment>
<gene>
    <name evidence="12" type="ORF">FNF31_06380</name>
</gene>
<comment type="pathway">
    <text evidence="2">Pyrimidine metabolism; UMP biosynthesis via salvage pathway; UMP from uracil: step 1/1.</text>
</comment>
<name>A0A5A8CL10_CAFRO</name>
<organism evidence="12 13">
    <name type="scientific">Cafeteria roenbergensis</name>
    <name type="common">Marine flagellate</name>
    <dbReference type="NCBI Taxonomy" id="33653"/>
    <lineage>
        <taxon>Eukaryota</taxon>
        <taxon>Sar</taxon>
        <taxon>Stramenopiles</taxon>
        <taxon>Bigyra</taxon>
        <taxon>Opalozoa</taxon>
        <taxon>Bicosoecida</taxon>
        <taxon>Cafeteriaceae</taxon>
        <taxon>Cafeteria</taxon>
    </lineage>
</organism>
<protein>
    <recommendedName>
        <fullName evidence="4">uracil phosphoribosyltransferase</fullName>
        <ecNumber evidence="4">2.4.2.9</ecNumber>
    </recommendedName>
</protein>
<keyword evidence="8" id="KW-0547">Nucleotide-binding</keyword>
<dbReference type="InterPro" id="IPR029057">
    <property type="entry name" value="PRTase-like"/>
</dbReference>
<evidence type="ECO:0000256" key="10">
    <source>
        <dbReference type="SAM" id="SignalP"/>
    </source>
</evidence>
<dbReference type="Gene3D" id="3.40.50.2020">
    <property type="match status" value="1"/>
</dbReference>
<evidence type="ECO:0000256" key="9">
    <source>
        <dbReference type="ARBA" id="ARBA00023134"/>
    </source>
</evidence>
<evidence type="ECO:0000256" key="1">
    <source>
        <dbReference type="ARBA" id="ARBA00001946"/>
    </source>
</evidence>
<evidence type="ECO:0000259" key="11">
    <source>
        <dbReference type="Pfam" id="PF14681"/>
    </source>
</evidence>
<dbReference type="CDD" id="cd06223">
    <property type="entry name" value="PRTases_typeI"/>
    <property type="match status" value="1"/>
</dbReference>
<keyword evidence="10" id="KW-0732">Signal</keyword>
<evidence type="ECO:0000313" key="13">
    <source>
        <dbReference type="Proteomes" id="UP000325113"/>
    </source>
</evidence>